<organism evidence="2">
    <name type="scientific">uncultured Mycobacteriales bacterium</name>
    <dbReference type="NCBI Taxonomy" id="581187"/>
    <lineage>
        <taxon>Bacteria</taxon>
        <taxon>Bacillati</taxon>
        <taxon>Actinomycetota</taxon>
        <taxon>Actinomycetes</taxon>
        <taxon>Mycobacteriales</taxon>
        <taxon>environmental samples</taxon>
    </lineage>
</organism>
<feature type="compositionally biased region" description="Basic residues" evidence="1">
    <location>
        <begin position="130"/>
        <end position="139"/>
    </location>
</feature>
<proteinExistence type="predicted"/>
<evidence type="ECO:0000313" key="2">
    <source>
        <dbReference type="EMBL" id="CAA9249413.1"/>
    </source>
</evidence>
<feature type="region of interest" description="Disordered" evidence="1">
    <location>
        <begin position="1"/>
        <end position="218"/>
    </location>
</feature>
<feature type="compositionally biased region" description="Basic and acidic residues" evidence="1">
    <location>
        <begin position="1"/>
        <end position="10"/>
    </location>
</feature>
<feature type="non-terminal residue" evidence="2">
    <location>
        <position position="218"/>
    </location>
</feature>
<gene>
    <name evidence="2" type="ORF">AVDCRST_MAG41-2000</name>
</gene>
<feature type="compositionally biased region" description="Basic and acidic residues" evidence="1">
    <location>
        <begin position="140"/>
        <end position="154"/>
    </location>
</feature>
<sequence length="218" mass="22584">VDRPVREGPGGDRAGVAVRRVRAPVRRGDPGRRADPGRLLGVPAGDLPPGPADAVLPRRGRLPQQGGLAAGLVPQPGHRGAAPRPAVRAGPAPAGPRPGHLPGRAARVRHLDDGRPEPLAGQHEGPGRPARVRRRHRRAGRDARAEGGRGDGALRLRPPGAHLPQGARRGGPGAHRAGPQGVRPGGDLPAAVRADDRDLGQHAARVRSAVHRRDDPGV</sequence>
<feature type="compositionally biased region" description="Basic and acidic residues" evidence="1">
    <location>
        <begin position="26"/>
        <end position="36"/>
    </location>
</feature>
<dbReference type="AlphaFoldDB" id="A0A6J4IDK0"/>
<reference evidence="2" key="1">
    <citation type="submission" date="2020-02" db="EMBL/GenBank/DDBJ databases">
        <authorList>
            <person name="Meier V. D."/>
        </authorList>
    </citation>
    <scope>NUCLEOTIDE SEQUENCE</scope>
    <source>
        <strain evidence="2">AVDCRST_MAG41</strain>
    </source>
</reference>
<feature type="compositionally biased region" description="Low complexity" evidence="1">
    <location>
        <begin position="155"/>
        <end position="167"/>
    </location>
</feature>
<accession>A0A6J4IDK0</accession>
<feature type="compositionally biased region" description="Low complexity" evidence="1">
    <location>
        <begin position="76"/>
        <end position="105"/>
    </location>
</feature>
<name>A0A6J4IDK0_9ACTN</name>
<protein>
    <submittedName>
        <fullName evidence="2">Uncharacterized protein</fullName>
    </submittedName>
</protein>
<feature type="non-terminal residue" evidence="2">
    <location>
        <position position="1"/>
    </location>
</feature>
<evidence type="ECO:0000256" key="1">
    <source>
        <dbReference type="SAM" id="MobiDB-lite"/>
    </source>
</evidence>
<dbReference type="EMBL" id="CADCTP010000173">
    <property type="protein sequence ID" value="CAA9249413.1"/>
    <property type="molecule type" value="Genomic_DNA"/>
</dbReference>